<dbReference type="Proteomes" id="UP000770889">
    <property type="component" value="Unassembled WGS sequence"/>
</dbReference>
<dbReference type="Pfam" id="PF04214">
    <property type="entry name" value="DUF411"/>
    <property type="match status" value="1"/>
</dbReference>
<accession>A0A944QW09</accession>
<sequence length="161" mass="17728">MQTQNYKSNSNGSLHTTNARLFGALIMFLSALLLSPLSSAADIVVYKSPTCGCCNDWVSHLEDNGFSVQVHDRRNMQLIKRKLNVPDKLQSCHTAVIGDYVVEGHVPANDIVRLLREKPAVKGISVPGMPMGSPGMEGPRKDNYDVLIFDETGNTKIYSSY</sequence>
<dbReference type="AlphaFoldDB" id="A0A944QW09"/>
<reference evidence="1 2" key="1">
    <citation type="submission" date="2021-05" db="EMBL/GenBank/DDBJ databases">
        <title>Genetic and Functional Diversity in Clade A Lucinid endosymbionts from the Bahamas.</title>
        <authorList>
            <person name="Giani N.M."/>
            <person name="Engel A.S."/>
            <person name="Campbell B.J."/>
        </authorList>
    </citation>
    <scope>NUCLEOTIDE SEQUENCE [LARGE SCALE GENOMIC DNA]</scope>
    <source>
        <strain evidence="1">LUC16012Gg_MoonRockCtena</strain>
    </source>
</reference>
<organism evidence="1 2">
    <name type="scientific">Candidatus Thiodiazotropha taylori</name>
    <dbReference type="NCBI Taxonomy" id="2792791"/>
    <lineage>
        <taxon>Bacteria</taxon>
        <taxon>Pseudomonadati</taxon>
        <taxon>Pseudomonadota</taxon>
        <taxon>Gammaproteobacteria</taxon>
        <taxon>Chromatiales</taxon>
        <taxon>Sedimenticolaceae</taxon>
        <taxon>Candidatus Thiodiazotropha</taxon>
    </lineage>
</organism>
<dbReference type="EMBL" id="JAHHGM010000018">
    <property type="protein sequence ID" value="MBT2990605.1"/>
    <property type="molecule type" value="Genomic_DNA"/>
</dbReference>
<proteinExistence type="predicted"/>
<name>A0A944QW09_9GAMM</name>
<dbReference type="SUPFAM" id="SSF52833">
    <property type="entry name" value="Thioredoxin-like"/>
    <property type="match status" value="1"/>
</dbReference>
<dbReference type="InterPro" id="IPR007332">
    <property type="entry name" value="DUF411"/>
</dbReference>
<protein>
    <submittedName>
        <fullName evidence="1">DUF411 domain-containing protein</fullName>
    </submittedName>
</protein>
<comment type="caution">
    <text evidence="1">The sequence shown here is derived from an EMBL/GenBank/DDBJ whole genome shotgun (WGS) entry which is preliminary data.</text>
</comment>
<evidence type="ECO:0000313" key="1">
    <source>
        <dbReference type="EMBL" id="MBT2990605.1"/>
    </source>
</evidence>
<gene>
    <name evidence="1" type="ORF">KME65_16735</name>
</gene>
<dbReference type="InterPro" id="IPR036249">
    <property type="entry name" value="Thioredoxin-like_sf"/>
</dbReference>
<evidence type="ECO:0000313" key="2">
    <source>
        <dbReference type="Proteomes" id="UP000770889"/>
    </source>
</evidence>